<accession>A0AAD7RRC3</accession>
<reference evidence="1" key="1">
    <citation type="journal article" date="2023" name="Science">
        <title>Genome structures resolve the early diversification of teleost fishes.</title>
        <authorList>
            <person name="Parey E."/>
            <person name="Louis A."/>
            <person name="Montfort J."/>
            <person name="Bouchez O."/>
            <person name="Roques C."/>
            <person name="Iampietro C."/>
            <person name="Lluch J."/>
            <person name="Castinel A."/>
            <person name="Donnadieu C."/>
            <person name="Desvignes T."/>
            <person name="Floi Bucao C."/>
            <person name="Jouanno E."/>
            <person name="Wen M."/>
            <person name="Mejri S."/>
            <person name="Dirks R."/>
            <person name="Jansen H."/>
            <person name="Henkel C."/>
            <person name="Chen W.J."/>
            <person name="Zahm M."/>
            <person name="Cabau C."/>
            <person name="Klopp C."/>
            <person name="Thompson A.W."/>
            <person name="Robinson-Rechavi M."/>
            <person name="Braasch I."/>
            <person name="Lecointre G."/>
            <person name="Bobe J."/>
            <person name="Postlethwait J.H."/>
            <person name="Berthelot C."/>
            <person name="Roest Crollius H."/>
            <person name="Guiguen Y."/>
        </authorList>
    </citation>
    <scope>NUCLEOTIDE SEQUENCE</scope>
    <source>
        <strain evidence="1">NC1722</strain>
    </source>
</reference>
<dbReference type="Proteomes" id="UP001221898">
    <property type="component" value="Unassembled WGS sequence"/>
</dbReference>
<evidence type="ECO:0000313" key="1">
    <source>
        <dbReference type="EMBL" id="KAJ8388907.1"/>
    </source>
</evidence>
<proteinExistence type="predicted"/>
<comment type="caution">
    <text evidence="1">The sequence shown here is derived from an EMBL/GenBank/DDBJ whole genome shotgun (WGS) entry which is preliminary data.</text>
</comment>
<sequence length="67" mass="7808">MEGSDITKLGLDSRGRYEVHSKMKLRPKDMQTLTVEMKQEVLNLSYSHAITLHPLPGFYIDSMYCRF</sequence>
<gene>
    <name evidence="1" type="ORF">AAFF_G00126630</name>
</gene>
<dbReference type="EMBL" id="JAINUG010000189">
    <property type="protein sequence ID" value="KAJ8388907.1"/>
    <property type="molecule type" value="Genomic_DNA"/>
</dbReference>
<dbReference type="AlphaFoldDB" id="A0AAD7RRC3"/>
<evidence type="ECO:0000313" key="2">
    <source>
        <dbReference type="Proteomes" id="UP001221898"/>
    </source>
</evidence>
<organism evidence="1 2">
    <name type="scientific">Aldrovandia affinis</name>
    <dbReference type="NCBI Taxonomy" id="143900"/>
    <lineage>
        <taxon>Eukaryota</taxon>
        <taxon>Metazoa</taxon>
        <taxon>Chordata</taxon>
        <taxon>Craniata</taxon>
        <taxon>Vertebrata</taxon>
        <taxon>Euteleostomi</taxon>
        <taxon>Actinopterygii</taxon>
        <taxon>Neopterygii</taxon>
        <taxon>Teleostei</taxon>
        <taxon>Notacanthiformes</taxon>
        <taxon>Halosauridae</taxon>
        <taxon>Aldrovandia</taxon>
    </lineage>
</organism>
<keyword evidence="2" id="KW-1185">Reference proteome</keyword>
<protein>
    <submittedName>
        <fullName evidence="1">Uncharacterized protein</fullName>
    </submittedName>
</protein>
<name>A0AAD7RRC3_9TELE</name>